<dbReference type="PRINTS" id="PR00038">
    <property type="entry name" value="HTHLUXR"/>
</dbReference>
<dbReference type="PROSITE" id="PS50043">
    <property type="entry name" value="HTH_LUXR_2"/>
    <property type="match status" value="1"/>
</dbReference>
<feature type="domain" description="HTH luxR-type" evidence="4">
    <location>
        <begin position="345"/>
        <end position="410"/>
    </location>
</feature>
<comment type="caution">
    <text evidence="5">The sequence shown here is derived from an EMBL/GenBank/DDBJ whole genome shotgun (WGS) entry which is preliminary data.</text>
</comment>
<keyword evidence="1" id="KW-0805">Transcription regulation</keyword>
<dbReference type="GO" id="GO:0006355">
    <property type="term" value="P:regulation of DNA-templated transcription"/>
    <property type="evidence" value="ECO:0007669"/>
    <property type="project" value="InterPro"/>
</dbReference>
<sequence length="412" mass="45495">MKLDQMPQWALPPADPEFIGPLLPEPHPNCQATKALAMLIRGTDRLATAAQAELVFSDETCSRDPGCLWHGVTILLRTGELESADAHVWRLERDRAGFADHVALMRAEHAKHSGDLVGSRTALARLADTASPSCLRDLAVPLYIEALVAVNEADLADQVLRRHDFGLLARKWPAMRPLLLGVRGWLHLITDRADEAYRDLRECSQLPVRDVAATYSVARRKGLLALTAAAAGKPDIAVTAAAHEYEFATAWRSHAQMAWGLYVLETIEDSDLPSARFRDAIDLLEFARSPVGIATVCYEQGRRLVASGQHLEGKTQLLRAGKAARFIGDATLTGKIEELLRELETPVQRTALTAQELKIAELAQDGYSNKQIATRLVLTVRTIEFHLSNVYRKLGIRGRRALAGEVLPHRRT</sequence>
<organism evidence="5 7">
    <name type="scientific">Amycolatopsis regifaucium</name>
    <dbReference type="NCBI Taxonomy" id="546365"/>
    <lineage>
        <taxon>Bacteria</taxon>
        <taxon>Bacillati</taxon>
        <taxon>Actinomycetota</taxon>
        <taxon>Actinomycetes</taxon>
        <taxon>Pseudonocardiales</taxon>
        <taxon>Pseudonocardiaceae</taxon>
        <taxon>Amycolatopsis</taxon>
    </lineage>
</organism>
<keyword evidence="2" id="KW-0238">DNA-binding</keyword>
<dbReference type="Proteomes" id="UP000186883">
    <property type="component" value="Unassembled WGS sequence"/>
</dbReference>
<name>A0A154MVL2_9PSEU</name>
<dbReference type="PROSITE" id="PS00622">
    <property type="entry name" value="HTH_LUXR_1"/>
    <property type="match status" value="1"/>
</dbReference>
<dbReference type="Gene3D" id="1.10.10.10">
    <property type="entry name" value="Winged helix-like DNA-binding domain superfamily/Winged helix DNA-binding domain"/>
    <property type="match status" value="1"/>
</dbReference>
<dbReference type="GO" id="GO:0003677">
    <property type="term" value="F:DNA binding"/>
    <property type="evidence" value="ECO:0007669"/>
    <property type="project" value="UniProtKB-KW"/>
</dbReference>
<dbReference type="PANTHER" id="PTHR44688">
    <property type="entry name" value="DNA-BINDING TRANSCRIPTIONAL ACTIVATOR DEVR_DOSR"/>
    <property type="match status" value="1"/>
</dbReference>
<evidence type="ECO:0000256" key="2">
    <source>
        <dbReference type="ARBA" id="ARBA00023125"/>
    </source>
</evidence>
<dbReference type="InterPro" id="IPR036388">
    <property type="entry name" value="WH-like_DNA-bd_sf"/>
</dbReference>
<dbReference type="EMBL" id="LQCI01000002">
    <property type="protein sequence ID" value="KZB87983.1"/>
    <property type="molecule type" value="Genomic_DNA"/>
</dbReference>
<evidence type="ECO:0000313" key="7">
    <source>
        <dbReference type="Proteomes" id="UP000076321"/>
    </source>
</evidence>
<evidence type="ECO:0000313" key="6">
    <source>
        <dbReference type="EMBL" id="OKA04512.1"/>
    </source>
</evidence>
<dbReference type="InterPro" id="IPR000792">
    <property type="entry name" value="Tscrpt_reg_LuxR_C"/>
</dbReference>
<dbReference type="Proteomes" id="UP000076321">
    <property type="component" value="Unassembled WGS sequence"/>
</dbReference>
<proteinExistence type="predicted"/>
<reference evidence="5 7" key="1">
    <citation type="submission" date="2015-12" db="EMBL/GenBank/DDBJ databases">
        <title>Amycolatopsis regifaucium genome sequencing and assembly.</title>
        <authorList>
            <person name="Mayilraj S."/>
        </authorList>
    </citation>
    <scope>NUCLEOTIDE SEQUENCE [LARGE SCALE GENOMIC DNA]</scope>
    <source>
        <strain evidence="5 7">GY080</strain>
    </source>
</reference>
<dbReference type="AlphaFoldDB" id="A0A154MVL2"/>
<dbReference type="CDD" id="cd06170">
    <property type="entry name" value="LuxR_C_like"/>
    <property type="match status" value="1"/>
</dbReference>
<evidence type="ECO:0000313" key="8">
    <source>
        <dbReference type="Proteomes" id="UP000186883"/>
    </source>
</evidence>
<gene>
    <name evidence="6" type="ORF">ATP06_0232025</name>
    <name evidence="5" type="ORF">AVL48_18485</name>
</gene>
<protein>
    <submittedName>
        <fullName evidence="5">Helix-turn-helix transcriptional regulator</fullName>
    </submittedName>
</protein>
<keyword evidence="3" id="KW-0804">Transcription</keyword>
<dbReference type="PANTHER" id="PTHR44688:SF16">
    <property type="entry name" value="DNA-BINDING TRANSCRIPTIONAL ACTIVATOR DEVR_DOSR"/>
    <property type="match status" value="1"/>
</dbReference>
<evidence type="ECO:0000259" key="4">
    <source>
        <dbReference type="PROSITE" id="PS50043"/>
    </source>
</evidence>
<keyword evidence="8" id="KW-1185">Reference proteome</keyword>
<evidence type="ECO:0000256" key="3">
    <source>
        <dbReference type="ARBA" id="ARBA00023163"/>
    </source>
</evidence>
<evidence type="ECO:0000313" key="5">
    <source>
        <dbReference type="EMBL" id="KZB87983.1"/>
    </source>
</evidence>
<dbReference type="SUPFAM" id="SSF46894">
    <property type="entry name" value="C-terminal effector domain of the bipartite response regulators"/>
    <property type="match status" value="1"/>
</dbReference>
<dbReference type="RefSeq" id="WP_061988644.1">
    <property type="nucleotide sequence ID" value="NZ_FOPQ01000004.1"/>
</dbReference>
<dbReference type="Pfam" id="PF00196">
    <property type="entry name" value="GerE"/>
    <property type="match status" value="1"/>
</dbReference>
<evidence type="ECO:0000256" key="1">
    <source>
        <dbReference type="ARBA" id="ARBA00023015"/>
    </source>
</evidence>
<dbReference type="SMART" id="SM00421">
    <property type="entry name" value="HTH_LUXR"/>
    <property type="match status" value="1"/>
</dbReference>
<reference evidence="6 8" key="2">
    <citation type="submission" date="2016-11" db="EMBL/GenBank/DDBJ databases">
        <title>Genome sequencing of Amycolatopsis regifaucium.</title>
        <authorList>
            <person name="Mayilraj S."/>
            <person name="Kaur N."/>
        </authorList>
    </citation>
    <scope>NUCLEOTIDE SEQUENCE [LARGE SCALE GENOMIC DNA]</scope>
    <source>
        <strain evidence="6 8">GY080</strain>
    </source>
</reference>
<accession>A0A154MVL2</accession>
<dbReference type="EMBL" id="LOBU02000022">
    <property type="protein sequence ID" value="OKA04512.1"/>
    <property type="molecule type" value="Genomic_DNA"/>
</dbReference>
<dbReference type="InterPro" id="IPR016032">
    <property type="entry name" value="Sig_transdc_resp-reg_C-effctor"/>
</dbReference>